<dbReference type="Gene3D" id="1.10.10.2840">
    <property type="entry name" value="PucR C-terminal helix-turn-helix domain"/>
    <property type="match status" value="1"/>
</dbReference>
<name>A0A401R992_STRNR</name>
<dbReference type="PANTHER" id="PTHR33744:SF1">
    <property type="entry name" value="DNA-BINDING TRANSCRIPTIONAL ACTIVATOR ADER"/>
    <property type="match status" value="1"/>
</dbReference>
<dbReference type="Pfam" id="PF07905">
    <property type="entry name" value="PucR"/>
    <property type="match status" value="1"/>
</dbReference>
<comment type="caution">
    <text evidence="3">The sequence shown here is derived from an EMBL/GenBank/DDBJ whole genome shotgun (WGS) entry which is preliminary data.</text>
</comment>
<proteinExistence type="predicted"/>
<feature type="domain" description="PucR C-terminal helix-turn-helix" evidence="2">
    <location>
        <begin position="461"/>
        <end position="519"/>
    </location>
</feature>
<evidence type="ECO:0000313" key="3">
    <source>
        <dbReference type="EMBL" id="GCB94196.1"/>
    </source>
</evidence>
<evidence type="ECO:0008006" key="5">
    <source>
        <dbReference type="Google" id="ProtNLM"/>
    </source>
</evidence>
<protein>
    <recommendedName>
        <fullName evidence="5">CdaR family transcriptional regulator</fullName>
    </recommendedName>
</protein>
<evidence type="ECO:0000259" key="2">
    <source>
        <dbReference type="Pfam" id="PF13556"/>
    </source>
</evidence>
<organism evidence="3 4">
    <name type="scientific">Streptomyces noursei</name>
    <name type="common">Streptomyces albulus</name>
    <dbReference type="NCBI Taxonomy" id="1971"/>
    <lineage>
        <taxon>Bacteria</taxon>
        <taxon>Bacillati</taxon>
        <taxon>Actinomycetota</taxon>
        <taxon>Actinomycetes</taxon>
        <taxon>Kitasatosporales</taxon>
        <taxon>Streptomycetaceae</taxon>
        <taxon>Streptomyces</taxon>
    </lineage>
</organism>
<dbReference type="InterPro" id="IPR012914">
    <property type="entry name" value="PucR_dom"/>
</dbReference>
<dbReference type="Proteomes" id="UP000288351">
    <property type="component" value="Unassembled WGS sequence"/>
</dbReference>
<evidence type="ECO:0000313" key="4">
    <source>
        <dbReference type="Proteomes" id="UP000288351"/>
    </source>
</evidence>
<dbReference type="InterPro" id="IPR025736">
    <property type="entry name" value="PucR_C-HTH_dom"/>
</dbReference>
<dbReference type="InterPro" id="IPR042070">
    <property type="entry name" value="PucR_C-HTH_sf"/>
</dbReference>
<dbReference type="InterPro" id="IPR051448">
    <property type="entry name" value="CdaR-like_regulators"/>
</dbReference>
<evidence type="ECO:0000259" key="1">
    <source>
        <dbReference type="Pfam" id="PF07905"/>
    </source>
</evidence>
<reference evidence="3 4" key="1">
    <citation type="journal article" date="2019" name="Microbiol. Resour. Announc.">
        <title>Draft Genome Sequence of the Most Traditional epsilon-Poly-l-Lysine Producer, Streptomyces albulus NBRC14147.</title>
        <authorList>
            <person name="Yamanaka K."/>
            <person name="Hamano Y."/>
        </authorList>
    </citation>
    <scope>NUCLEOTIDE SEQUENCE [LARGE SCALE GENOMIC DNA]</scope>
    <source>
        <strain evidence="3 4">NBRC 14147</strain>
    </source>
</reference>
<dbReference type="EMBL" id="BHXC01000007">
    <property type="protein sequence ID" value="GCB94196.1"/>
    <property type="molecule type" value="Genomic_DNA"/>
</dbReference>
<gene>
    <name evidence="3" type="ORF">SALB_06994</name>
</gene>
<dbReference type="Pfam" id="PF13556">
    <property type="entry name" value="HTH_30"/>
    <property type="match status" value="1"/>
</dbReference>
<dbReference type="PANTHER" id="PTHR33744">
    <property type="entry name" value="CARBOHYDRATE DIACID REGULATOR"/>
    <property type="match status" value="1"/>
</dbReference>
<feature type="domain" description="Purine catabolism PurC-like" evidence="1">
    <location>
        <begin position="23"/>
        <end position="127"/>
    </location>
</feature>
<dbReference type="RefSeq" id="WP_020931398.1">
    <property type="nucleotide sequence ID" value="NZ_BHXC01000007.1"/>
</dbReference>
<accession>A0A401R992</accession>
<dbReference type="AlphaFoldDB" id="A0A401R992"/>
<sequence>MPLRISDLLARPGLHLALTYDVPQELLSRTIEAATVSDLLVPGKWLQGGELLMTIGLLLPMEPASCRAYVRDVAEGGAACLALGLGQGLPYQEAPQPLVTAAKEAGLPLLTVPDEVPFIAVTKAVFDARATEQREVLHRAFATQRRLTAAAATSDGLQPMLAEWTAATGVGATVLDPLGRQLAAAEQEPGTALEDARDLVERVAARGLRGSASSTAGGRQLEVQPLGARRLRGLLLLTGRPDDAARSVVPGLISLLSLELERRHLRDEPERRRRSALLSELLADEDLAADRARDMLASVGLSAERVRAVVVEAAPVAGPRGGGGASARTGLSEGAAQEMAADLALAMPGGLVRVTGGPGAAPGRLIEAVVGEELDIHAVLGRFAPHCPAGIGPATAPEAVRVSLRQATGLLAVSRTSGAPAEAQQSEAARLLLDLGDRRTLHGYADTVLGPLDLADGGEELIATLAAWLETGGAWDATSRRLGVHRHTVRNRLDKAMDLTGRRLDDPDDRFDLWLATRIRRGGAPSPGAR</sequence>